<evidence type="ECO:0000256" key="2">
    <source>
        <dbReference type="RuleBase" id="RU363116"/>
    </source>
</evidence>
<name>E4XC96_OIKDI</name>
<organism evidence="3">
    <name type="scientific">Oikopleura dioica</name>
    <name type="common">Tunicate</name>
    <dbReference type="NCBI Taxonomy" id="34765"/>
    <lineage>
        <taxon>Eukaryota</taxon>
        <taxon>Metazoa</taxon>
        <taxon>Chordata</taxon>
        <taxon>Tunicata</taxon>
        <taxon>Appendicularia</taxon>
        <taxon>Copelata</taxon>
        <taxon>Oikopleuridae</taxon>
        <taxon>Oikopleura</taxon>
    </lineage>
</organism>
<dbReference type="PANTHER" id="PTHR23248:SF9">
    <property type="entry name" value="PHOSPHOLIPID SCRAMBLASE"/>
    <property type="match status" value="1"/>
</dbReference>
<dbReference type="AlphaFoldDB" id="E4XC96"/>
<dbReference type="Pfam" id="PF03803">
    <property type="entry name" value="Scramblase"/>
    <property type="match status" value="1"/>
</dbReference>
<protein>
    <recommendedName>
        <fullName evidence="2">Phospholipid scramblase</fullName>
    </recommendedName>
</protein>
<accession>E4XC96</accession>
<proteinExistence type="inferred from homology"/>
<comment type="function">
    <text evidence="2">May mediate accelerated ATP-independent bidirectional transbilayer migration of phospholipids upon binding calcium ions that results in a loss of phospholipid asymmetry in the plasma membrane.</text>
</comment>
<gene>
    <name evidence="3" type="ORF">GSOID_T00007751001</name>
</gene>
<keyword evidence="2" id="KW-0106">Calcium</keyword>
<keyword evidence="2" id="KW-0564">Palmitate</keyword>
<dbReference type="GO" id="GO:0017128">
    <property type="term" value="F:phospholipid scramblase activity"/>
    <property type="evidence" value="ECO:0007669"/>
    <property type="project" value="InterPro"/>
</dbReference>
<evidence type="ECO:0000313" key="3">
    <source>
        <dbReference type="EMBL" id="CBY09221.1"/>
    </source>
</evidence>
<dbReference type="Proteomes" id="UP000001307">
    <property type="component" value="Unassembled WGS sequence"/>
</dbReference>
<reference evidence="3" key="1">
    <citation type="journal article" date="2010" name="Science">
        <title>Plasticity of animal genome architecture unmasked by rapid evolution of a pelagic tunicate.</title>
        <authorList>
            <person name="Denoeud F."/>
            <person name="Henriet S."/>
            <person name="Mungpakdee S."/>
            <person name="Aury J.M."/>
            <person name="Da Silva C."/>
            <person name="Brinkmann H."/>
            <person name="Mikhaleva J."/>
            <person name="Olsen L.C."/>
            <person name="Jubin C."/>
            <person name="Canestro C."/>
            <person name="Bouquet J.M."/>
            <person name="Danks G."/>
            <person name="Poulain J."/>
            <person name="Campsteijn C."/>
            <person name="Adamski M."/>
            <person name="Cross I."/>
            <person name="Yadetie F."/>
            <person name="Muffato M."/>
            <person name="Louis A."/>
            <person name="Butcher S."/>
            <person name="Tsagkogeorga G."/>
            <person name="Konrad A."/>
            <person name="Singh S."/>
            <person name="Jensen M.F."/>
            <person name="Cong E.H."/>
            <person name="Eikeseth-Otteraa H."/>
            <person name="Noel B."/>
            <person name="Anthouard V."/>
            <person name="Porcel B.M."/>
            <person name="Kachouri-Lafond R."/>
            <person name="Nishino A."/>
            <person name="Ugolini M."/>
            <person name="Chourrout P."/>
            <person name="Nishida H."/>
            <person name="Aasland R."/>
            <person name="Huzurbazar S."/>
            <person name="Westhof E."/>
            <person name="Delsuc F."/>
            <person name="Lehrach H."/>
            <person name="Reinhardt R."/>
            <person name="Weissenbach J."/>
            <person name="Roy S.W."/>
            <person name="Artiguenave F."/>
            <person name="Postlethwait J.H."/>
            <person name="Manak J.R."/>
            <person name="Thompson E.M."/>
            <person name="Jaillon O."/>
            <person name="Du Pasquier L."/>
            <person name="Boudinot P."/>
            <person name="Liberles D.A."/>
            <person name="Volff J.N."/>
            <person name="Philippe H."/>
            <person name="Lenhard B."/>
            <person name="Roest Crollius H."/>
            <person name="Wincker P."/>
            <person name="Chourrout D."/>
        </authorList>
    </citation>
    <scope>NUCLEOTIDE SEQUENCE [LARGE SCALE GENOMIC DNA]</scope>
</reference>
<dbReference type="PANTHER" id="PTHR23248">
    <property type="entry name" value="PHOSPHOLIPID SCRAMBLASE-RELATED"/>
    <property type="match status" value="1"/>
</dbReference>
<evidence type="ECO:0000256" key="1">
    <source>
        <dbReference type="ARBA" id="ARBA00005350"/>
    </source>
</evidence>
<dbReference type="EMBL" id="FN653035">
    <property type="protein sequence ID" value="CBY09221.1"/>
    <property type="molecule type" value="Genomic_DNA"/>
</dbReference>
<dbReference type="InterPro" id="IPR005552">
    <property type="entry name" value="Scramblase"/>
</dbReference>
<comment type="similarity">
    <text evidence="1 2">Belongs to the phospholipid scramblase family.</text>
</comment>
<dbReference type="InParanoid" id="E4XC96"/>
<sequence length="261" mass="29413">MKVIAKEKYFIFKSEYLDDVKRAVVQQDLSLLEFATGWDVINRYNIWDADSGESLFFAKEGNIGCCARNCFQGERDFEMPLVTEADKDGQLHRLSKPRSVALQPCCNTCCCNFWHKIFCCGCCGFDFSNLANLSTFFNDKKTHWILQQDGGNCGRANFAITDESAKKVIYEIKRPELCVCAWNCGDVEYPILDPEGQQVGRITKYWAGGKKGCTACCIEMANASTHVIEFPSAASHTEKLALIGQALLIDYAYYQTKNNNN</sequence>
<keyword evidence="2" id="KW-0449">Lipoprotein</keyword>
<keyword evidence="4" id="KW-1185">Reference proteome</keyword>
<dbReference type="OrthoDB" id="444338at2759"/>
<dbReference type="GO" id="GO:0005886">
    <property type="term" value="C:plasma membrane"/>
    <property type="evidence" value="ECO:0007669"/>
    <property type="project" value="TreeGrafter"/>
</dbReference>
<comment type="cofactor">
    <cofactor evidence="2">
        <name>Ca(2+)</name>
        <dbReference type="ChEBI" id="CHEBI:29108"/>
    </cofactor>
</comment>
<evidence type="ECO:0000313" key="4">
    <source>
        <dbReference type="Proteomes" id="UP000001307"/>
    </source>
</evidence>